<feature type="domain" description="C2H2-type" evidence="2">
    <location>
        <begin position="57"/>
        <end position="77"/>
    </location>
</feature>
<evidence type="ECO:0000313" key="4">
    <source>
        <dbReference type="Proteomes" id="UP001231370"/>
    </source>
</evidence>
<evidence type="ECO:0000259" key="2">
    <source>
        <dbReference type="PROSITE" id="PS00028"/>
    </source>
</evidence>
<protein>
    <submittedName>
        <fullName evidence="3">Transposase</fullName>
    </submittedName>
</protein>
<dbReference type="InterPro" id="IPR013087">
    <property type="entry name" value="Znf_C2H2_type"/>
</dbReference>
<organism evidence="3 4">
    <name type="scientific">Roseofilum halophilum BLCC-M91</name>
    <dbReference type="NCBI Taxonomy" id="3022259"/>
    <lineage>
        <taxon>Bacteria</taxon>
        <taxon>Bacillati</taxon>
        <taxon>Cyanobacteriota</taxon>
        <taxon>Cyanophyceae</taxon>
        <taxon>Desertifilales</taxon>
        <taxon>Desertifilaceae</taxon>
        <taxon>Roseofilum</taxon>
        <taxon>Roseofilum halophilum</taxon>
    </lineage>
</organism>
<dbReference type="EMBL" id="JAQPOK010000080">
    <property type="protein sequence ID" value="MDJ1179232.1"/>
    <property type="molecule type" value="Genomic_DNA"/>
</dbReference>
<dbReference type="InterPro" id="IPR010095">
    <property type="entry name" value="Cas12f1-like_TNB"/>
</dbReference>
<reference evidence="3 4" key="1">
    <citation type="submission" date="2023-01" db="EMBL/GenBank/DDBJ databases">
        <title>Novel diversity within Roseofilum (Cyanobacteria; Desertifilaceae) from marine benthic mats with descriptions of four novel species.</title>
        <authorList>
            <person name="Wang Y."/>
            <person name="Berthold D.E."/>
            <person name="Hu J."/>
            <person name="Lefler F.W."/>
            <person name="Laughinghouse H.D. IV."/>
        </authorList>
    </citation>
    <scope>NUCLEOTIDE SEQUENCE [LARGE SCALE GENOMIC DNA]</scope>
    <source>
        <strain evidence="3 4">BLCC-M91</strain>
    </source>
</reference>
<proteinExistence type="predicted"/>
<dbReference type="Proteomes" id="UP001231370">
    <property type="component" value="Unassembled WGS sequence"/>
</dbReference>
<dbReference type="PROSITE" id="PS00028">
    <property type="entry name" value="ZINC_FINGER_C2H2_1"/>
    <property type="match status" value="1"/>
</dbReference>
<dbReference type="Pfam" id="PF07282">
    <property type="entry name" value="Cas12f1-like_TNB"/>
    <property type="match status" value="1"/>
</dbReference>
<evidence type="ECO:0000256" key="1">
    <source>
        <dbReference type="ARBA" id="ARBA00023125"/>
    </source>
</evidence>
<keyword evidence="1" id="KW-0238">DNA-binding</keyword>
<accession>A0ABT7BJ65</accession>
<comment type="caution">
    <text evidence="3">The sequence shown here is derived from an EMBL/GenBank/DDBJ whole genome shotgun (WGS) entry which is preliminary data.</text>
</comment>
<sequence length="124" mass="13231">MKIGATIKAYTKFAKTKLSKSINDAGWGQFLTILTVKAENAGQKTIAVNPKNTSQDCSNCGEKVPKELSIRTHSCSHGGIVIDRDLNGAINIKNRAAGHCVLKARGVRRNSGTAKREAHTIASA</sequence>
<gene>
    <name evidence="3" type="ORF">PJF56_10180</name>
</gene>
<keyword evidence="4" id="KW-1185">Reference proteome</keyword>
<feature type="non-terminal residue" evidence="3">
    <location>
        <position position="124"/>
    </location>
</feature>
<name>A0ABT7BJ65_9CYAN</name>
<evidence type="ECO:0000313" key="3">
    <source>
        <dbReference type="EMBL" id="MDJ1179232.1"/>
    </source>
</evidence>